<dbReference type="CDD" id="cd03405">
    <property type="entry name" value="SPFH_HflC"/>
    <property type="match status" value="1"/>
</dbReference>
<dbReference type="Gene3D" id="3.30.479.30">
    <property type="entry name" value="Band 7 domain"/>
    <property type="match status" value="1"/>
</dbReference>
<keyword evidence="5" id="KW-0472">Membrane</keyword>
<keyword evidence="9" id="KW-1185">Reference proteome</keyword>
<dbReference type="PANTHER" id="PTHR42911:SF1">
    <property type="entry name" value="MODULATOR OF FTSH PROTEASE HFLC"/>
    <property type="match status" value="1"/>
</dbReference>
<evidence type="ECO:0000259" key="7">
    <source>
        <dbReference type="SMART" id="SM00244"/>
    </source>
</evidence>
<dbReference type="InterPro" id="IPR036013">
    <property type="entry name" value="Band_7/SPFH_dom_sf"/>
</dbReference>
<keyword evidence="3" id="KW-0812">Transmembrane</keyword>
<dbReference type="GO" id="GO:0016020">
    <property type="term" value="C:membrane"/>
    <property type="evidence" value="ECO:0007669"/>
    <property type="project" value="UniProtKB-SubCell"/>
</dbReference>
<evidence type="ECO:0000313" key="8">
    <source>
        <dbReference type="EMBL" id="AWB68507.1"/>
    </source>
</evidence>
<evidence type="ECO:0000256" key="6">
    <source>
        <dbReference type="PIRNR" id="PIRNR005651"/>
    </source>
</evidence>
<evidence type="ECO:0000256" key="1">
    <source>
        <dbReference type="ARBA" id="ARBA00004167"/>
    </source>
</evidence>
<dbReference type="OrthoDB" id="9812991at2"/>
<dbReference type="PIRSF" id="PIRSF005651">
    <property type="entry name" value="HflC"/>
    <property type="match status" value="1"/>
</dbReference>
<keyword evidence="8" id="KW-0645">Protease</keyword>
<protein>
    <recommendedName>
        <fullName evidence="6">Protein HflC</fullName>
    </recommendedName>
</protein>
<dbReference type="GO" id="GO:0008233">
    <property type="term" value="F:peptidase activity"/>
    <property type="evidence" value="ECO:0007669"/>
    <property type="project" value="UniProtKB-KW"/>
</dbReference>
<comment type="function">
    <text evidence="6">HflC and HflK could regulate a protease.</text>
</comment>
<comment type="subcellular location">
    <subcellularLocation>
        <location evidence="1">Membrane</location>
        <topology evidence="1">Single-pass membrane protein</topology>
    </subcellularLocation>
</comment>
<comment type="similarity">
    <text evidence="2 6">Belongs to the band 7/mec-2 family. HflC subfamily.</text>
</comment>
<evidence type="ECO:0000313" key="9">
    <source>
        <dbReference type="Proteomes" id="UP000244441"/>
    </source>
</evidence>
<sequence length="291" mass="33359">MRNLSLVLIAIFAFFVYTSVFVINEGTRGIVIQFGKVKRDVDNSTVVHEPGIHFKWPFIETVRILDARVQTMDDEADRFVTSEKKDLIVDSYVKWRIESFETFYLKTGGDTMRAEALLKKKINNGLRSEFGSRTIAEIVSGERDELMQEALKETAESAADLGIQIVDIRVKRINLPSEVSNYIFARMRSERHAVAKEHRSEGREKAEFIKADIDKKVTIMLADAERNVRTVRGQGDAEAAKIYADTYNKDPEFYKFLRSLDAYRASFNNKGDVLIVKPDSDFFKYLKETGK</sequence>
<dbReference type="InterPro" id="IPR001107">
    <property type="entry name" value="Band_7"/>
</dbReference>
<name>A0A2S0VWA9_9ALTE</name>
<dbReference type="PANTHER" id="PTHR42911">
    <property type="entry name" value="MODULATOR OF FTSH PROTEASE HFLC"/>
    <property type="match status" value="1"/>
</dbReference>
<proteinExistence type="inferred from homology"/>
<evidence type="ECO:0000256" key="4">
    <source>
        <dbReference type="ARBA" id="ARBA00022989"/>
    </source>
</evidence>
<feature type="domain" description="Band 7" evidence="7">
    <location>
        <begin position="18"/>
        <end position="187"/>
    </location>
</feature>
<dbReference type="SUPFAM" id="SSF117892">
    <property type="entry name" value="Band 7/SPFH domain"/>
    <property type="match status" value="1"/>
</dbReference>
<dbReference type="KEGG" id="cate:C2869_19810"/>
<evidence type="ECO:0000256" key="3">
    <source>
        <dbReference type="ARBA" id="ARBA00022692"/>
    </source>
</evidence>
<organism evidence="8 9">
    <name type="scientific">Saccharobesus litoralis</name>
    <dbReference type="NCBI Taxonomy" id="2172099"/>
    <lineage>
        <taxon>Bacteria</taxon>
        <taxon>Pseudomonadati</taxon>
        <taxon>Pseudomonadota</taxon>
        <taxon>Gammaproteobacteria</taxon>
        <taxon>Alteromonadales</taxon>
        <taxon>Alteromonadaceae</taxon>
        <taxon>Saccharobesus</taxon>
    </lineage>
</organism>
<keyword evidence="4" id="KW-1133">Transmembrane helix</keyword>
<dbReference type="SMART" id="SM00244">
    <property type="entry name" value="PHB"/>
    <property type="match status" value="1"/>
</dbReference>
<dbReference type="GO" id="GO:0006508">
    <property type="term" value="P:proteolysis"/>
    <property type="evidence" value="ECO:0007669"/>
    <property type="project" value="UniProtKB-KW"/>
</dbReference>
<reference evidence="8 9" key="1">
    <citation type="submission" date="2018-01" db="EMBL/GenBank/DDBJ databases">
        <title>Genome sequence of a Cantenovulum-like bacteria.</title>
        <authorList>
            <person name="Tan W.R."/>
            <person name="Lau N.-S."/>
            <person name="Go F."/>
            <person name="Amirul A.-A.A."/>
        </authorList>
    </citation>
    <scope>NUCLEOTIDE SEQUENCE [LARGE SCALE GENOMIC DNA]</scope>
    <source>
        <strain evidence="8 9">CCB-QB4</strain>
    </source>
</reference>
<evidence type="ECO:0000256" key="5">
    <source>
        <dbReference type="ARBA" id="ARBA00023136"/>
    </source>
</evidence>
<dbReference type="RefSeq" id="WP_108604562.1">
    <property type="nucleotide sequence ID" value="NZ_CP026604.1"/>
</dbReference>
<dbReference type="EMBL" id="CP026604">
    <property type="protein sequence ID" value="AWB68507.1"/>
    <property type="molecule type" value="Genomic_DNA"/>
</dbReference>
<keyword evidence="8" id="KW-0378">Hydrolase</keyword>
<dbReference type="Proteomes" id="UP000244441">
    <property type="component" value="Chromosome"/>
</dbReference>
<evidence type="ECO:0000256" key="2">
    <source>
        <dbReference type="ARBA" id="ARBA00007862"/>
    </source>
</evidence>
<dbReference type="AlphaFoldDB" id="A0A2S0VWA9"/>
<dbReference type="Pfam" id="PF01145">
    <property type="entry name" value="Band_7"/>
    <property type="match status" value="1"/>
</dbReference>
<dbReference type="InterPro" id="IPR010200">
    <property type="entry name" value="HflC"/>
</dbReference>
<dbReference type="NCBIfam" id="TIGR01932">
    <property type="entry name" value="hflC"/>
    <property type="match status" value="2"/>
</dbReference>
<accession>A0A2S0VWA9</accession>
<gene>
    <name evidence="8" type="ORF">C2869_19810</name>
</gene>